<dbReference type="PATRIC" id="fig|1120927.3.peg.8"/>
<dbReference type="AlphaFoldDB" id="R9BAY9"/>
<keyword evidence="2" id="KW-0472">Membrane</keyword>
<feature type="transmembrane region" description="Helical" evidence="2">
    <location>
        <begin position="51"/>
        <end position="70"/>
    </location>
</feature>
<comment type="caution">
    <text evidence="3">The sequence shown here is derived from an EMBL/GenBank/DDBJ whole genome shotgun (WGS) entry which is preliminary data.</text>
</comment>
<keyword evidence="2" id="KW-0812">Transmembrane</keyword>
<gene>
    <name evidence="3" type="ORF">I593_00009</name>
</gene>
<evidence type="ECO:0000313" key="4">
    <source>
        <dbReference type="Proteomes" id="UP000016201"/>
    </source>
</evidence>
<proteinExistence type="predicted"/>
<organism evidence="3 4">
    <name type="scientific">Acinetobacter tandoii DSM 14970 = CIP 107469</name>
    <dbReference type="NCBI Taxonomy" id="1120927"/>
    <lineage>
        <taxon>Bacteria</taxon>
        <taxon>Pseudomonadati</taxon>
        <taxon>Pseudomonadota</taxon>
        <taxon>Gammaproteobacteria</taxon>
        <taxon>Moraxellales</taxon>
        <taxon>Moraxellaceae</taxon>
        <taxon>Acinetobacter</taxon>
    </lineage>
</organism>
<dbReference type="eggNOG" id="ENOG50302WY">
    <property type="taxonomic scope" value="Bacteria"/>
</dbReference>
<feature type="coiled-coil region" evidence="1">
    <location>
        <begin position="76"/>
        <end position="103"/>
    </location>
</feature>
<dbReference type="EMBL" id="AQFM01000001">
    <property type="protein sequence ID" value="EOR11395.1"/>
    <property type="molecule type" value="Genomic_DNA"/>
</dbReference>
<keyword evidence="4" id="KW-1185">Reference proteome</keyword>
<keyword evidence="2" id="KW-1133">Transmembrane helix</keyword>
<evidence type="ECO:0000256" key="2">
    <source>
        <dbReference type="SAM" id="Phobius"/>
    </source>
</evidence>
<accession>R9BAY9</accession>
<dbReference type="Proteomes" id="UP000016201">
    <property type="component" value="Unassembled WGS sequence"/>
</dbReference>
<name>R9BAY9_9GAMM</name>
<keyword evidence="1" id="KW-0175">Coiled coil</keyword>
<reference evidence="3 4" key="1">
    <citation type="submission" date="2013-03" db="EMBL/GenBank/DDBJ databases">
        <title>The Genome Sequence of Acinetobacter tandoii CIP 107469.</title>
        <authorList>
            <consortium name="The Broad Institute Genome Sequencing Platform"/>
            <consortium name="The Broad Institute Genome Sequencing Center for Infectious Disease"/>
            <person name="Cerqueira G."/>
            <person name="Feldgarden M."/>
            <person name="Courvalin P."/>
            <person name="Perichon B."/>
            <person name="Grillot-Courvalin C."/>
            <person name="Clermont D."/>
            <person name="Rocha E."/>
            <person name="Yoon E.-J."/>
            <person name="Nemec A."/>
            <person name="Walker B."/>
            <person name="Young S.K."/>
            <person name="Zeng Q."/>
            <person name="Gargeya S."/>
            <person name="Fitzgerald M."/>
            <person name="Haas B."/>
            <person name="Abouelleil A."/>
            <person name="Alvarado L."/>
            <person name="Arachchi H.M."/>
            <person name="Berlin A.M."/>
            <person name="Chapman S.B."/>
            <person name="Dewar J."/>
            <person name="Goldberg J."/>
            <person name="Griggs A."/>
            <person name="Gujja S."/>
            <person name="Hansen M."/>
            <person name="Howarth C."/>
            <person name="Imamovic A."/>
            <person name="Larimer J."/>
            <person name="McCowan C."/>
            <person name="Murphy C."/>
            <person name="Neiman D."/>
            <person name="Pearson M."/>
            <person name="Priest M."/>
            <person name="Roberts A."/>
            <person name="Saif S."/>
            <person name="Shea T."/>
            <person name="Sisk P."/>
            <person name="Sykes S."/>
            <person name="Wortman J."/>
            <person name="Nusbaum C."/>
            <person name="Birren B."/>
        </authorList>
    </citation>
    <scope>NUCLEOTIDE SEQUENCE [LARGE SCALE GENOMIC DNA]</scope>
    <source>
        <strain evidence="3 4">CIP 107469</strain>
    </source>
</reference>
<feature type="transmembrane region" description="Helical" evidence="2">
    <location>
        <begin position="12"/>
        <end position="31"/>
    </location>
</feature>
<evidence type="ECO:0000256" key="1">
    <source>
        <dbReference type="SAM" id="Coils"/>
    </source>
</evidence>
<protein>
    <submittedName>
        <fullName evidence="3">Uncharacterized protein</fullName>
    </submittedName>
</protein>
<dbReference type="OrthoDB" id="6713482at2"/>
<evidence type="ECO:0000313" key="3">
    <source>
        <dbReference type="EMBL" id="EOR11395.1"/>
    </source>
</evidence>
<dbReference type="RefSeq" id="WP_016165278.1">
    <property type="nucleotide sequence ID" value="NZ_JHZG01000051.1"/>
</dbReference>
<sequence length="233" mass="27514">MKKKTLKEKINRVCWWAAGLTILYFIVGAFLKSDGPKFDPNKTYELIRDTLTLTAAFLAPVAAFVLFSDWREEHKVKSLFELLDSVKNKAREIEESLIDYAEAIEHRKIEVNEDVGRLTYYEITTKHLIQFSLLYREIEEENMDLSAYMKIMEKFYKDSKYLSRLLNIMENKSIVVKQYESLNRSRSSDEQIHPILEKDDYNKKFQEYLMRMPSVENGLNQLIKEGKIIKTSN</sequence>